<comment type="caution">
    <text evidence="1">The sequence shown here is derived from an EMBL/GenBank/DDBJ whole genome shotgun (WGS) entry which is preliminary data.</text>
</comment>
<organism evidence="1 2">
    <name type="scientific">Vibrio alginolyticus</name>
    <dbReference type="NCBI Taxonomy" id="663"/>
    <lineage>
        <taxon>Bacteria</taxon>
        <taxon>Pseudomonadati</taxon>
        <taxon>Pseudomonadota</taxon>
        <taxon>Gammaproteobacteria</taxon>
        <taxon>Vibrionales</taxon>
        <taxon>Vibrionaceae</taxon>
        <taxon>Vibrio</taxon>
    </lineage>
</organism>
<proteinExistence type="predicted"/>
<accession>A0A7Y4B5U8</accession>
<dbReference type="RefSeq" id="WP_031831008.1">
    <property type="nucleotide sequence ID" value="NZ_JAGDLQ010000012.1"/>
</dbReference>
<evidence type="ECO:0000313" key="2">
    <source>
        <dbReference type="Proteomes" id="UP000532247"/>
    </source>
</evidence>
<sequence length="97" mass="10584">MQCDTCKNDMAEVGSNHVTVFNCPSCQCYRDVTRGLNSAEARLNESLKLLGVTEQTPTHVTHNLLTSILGVAVLAEDSELESACEVNMVKIQQANED</sequence>
<dbReference type="AlphaFoldDB" id="A0A7Y4B5U8"/>
<dbReference type="EMBL" id="VTYF01000015">
    <property type="protein sequence ID" value="NOI11195.1"/>
    <property type="molecule type" value="Genomic_DNA"/>
</dbReference>
<reference evidence="1 2" key="1">
    <citation type="submission" date="2019-09" db="EMBL/GenBank/DDBJ databases">
        <title>Draft genome sequencing and comparative genomics of hatchery-associated Vibrios.</title>
        <authorList>
            <person name="Kehlet-Delgado H."/>
            <person name="Mueller R.S."/>
        </authorList>
    </citation>
    <scope>NUCLEOTIDE SEQUENCE [LARGE SCALE GENOMIC DNA]</scope>
    <source>
        <strain evidence="1 2">081416A</strain>
    </source>
</reference>
<evidence type="ECO:0000313" key="1">
    <source>
        <dbReference type="EMBL" id="NOI11195.1"/>
    </source>
</evidence>
<name>A0A7Y4B5U8_VIBAL</name>
<dbReference type="Proteomes" id="UP000532247">
    <property type="component" value="Unassembled WGS sequence"/>
</dbReference>
<protein>
    <submittedName>
        <fullName evidence="1">Uncharacterized protein</fullName>
    </submittedName>
</protein>
<gene>
    <name evidence="1" type="ORF">F0254_20380</name>
</gene>